<evidence type="ECO:0000313" key="11">
    <source>
        <dbReference type="Proteomes" id="UP000319502"/>
    </source>
</evidence>
<keyword evidence="5 8" id="KW-1133">Transmembrane helix</keyword>
<evidence type="ECO:0000259" key="9">
    <source>
        <dbReference type="Pfam" id="PF00361"/>
    </source>
</evidence>
<reference evidence="10 11" key="1">
    <citation type="submission" date="2019-07" db="EMBL/GenBank/DDBJ databases">
        <title>The pathways for chlorine oxyanion respiration interact through the shared metabolite chlorate.</title>
        <authorList>
            <person name="Barnum T.P."/>
            <person name="Cheng Y."/>
            <person name="Hill K.A."/>
            <person name="Lucas L.N."/>
            <person name="Carlson H.K."/>
            <person name="Coates J.D."/>
        </authorList>
    </citation>
    <scope>NUCLEOTIDE SEQUENCE [LARGE SCALE GENOMIC DNA]</scope>
    <source>
        <strain evidence="10 11">SFB-3</strain>
    </source>
</reference>
<feature type="transmembrane region" description="Helical" evidence="8">
    <location>
        <begin position="262"/>
        <end position="285"/>
    </location>
</feature>
<name>A0A557QGK2_9RHOO</name>
<evidence type="ECO:0000313" key="10">
    <source>
        <dbReference type="EMBL" id="TVO52013.1"/>
    </source>
</evidence>
<dbReference type="GO" id="GO:0042773">
    <property type="term" value="P:ATP synthesis coupled electron transport"/>
    <property type="evidence" value="ECO:0007669"/>
    <property type="project" value="InterPro"/>
</dbReference>
<dbReference type="InterPro" id="IPR050586">
    <property type="entry name" value="CPA3_Na-H_Antiporter_D"/>
</dbReference>
<feature type="transmembrane region" description="Helical" evidence="8">
    <location>
        <begin position="229"/>
        <end position="250"/>
    </location>
</feature>
<feature type="transmembrane region" description="Helical" evidence="8">
    <location>
        <begin position="194"/>
        <end position="217"/>
    </location>
</feature>
<gene>
    <name evidence="10" type="ORF">FHP91_18615</name>
</gene>
<evidence type="ECO:0000256" key="3">
    <source>
        <dbReference type="ARBA" id="ARBA00022475"/>
    </source>
</evidence>
<feature type="transmembrane region" description="Helical" evidence="8">
    <location>
        <begin position="63"/>
        <end position="84"/>
    </location>
</feature>
<comment type="caution">
    <text evidence="10">The sequence shown here is derived from an EMBL/GenBank/DDBJ whole genome shotgun (WGS) entry which is preliminary data.</text>
</comment>
<evidence type="ECO:0000256" key="4">
    <source>
        <dbReference type="ARBA" id="ARBA00022692"/>
    </source>
</evidence>
<dbReference type="InterPro" id="IPR001750">
    <property type="entry name" value="ND/Mrp_TM"/>
</dbReference>
<dbReference type="OrthoDB" id="9768329at2"/>
<feature type="transmembrane region" description="Helical" evidence="8">
    <location>
        <begin position="96"/>
        <end position="115"/>
    </location>
</feature>
<keyword evidence="3" id="KW-1003">Cell membrane</keyword>
<dbReference type="EMBL" id="VMNK01000018">
    <property type="protein sequence ID" value="TVO52013.1"/>
    <property type="molecule type" value="Genomic_DNA"/>
</dbReference>
<evidence type="ECO:0000256" key="6">
    <source>
        <dbReference type="ARBA" id="ARBA00023136"/>
    </source>
</evidence>
<dbReference type="InterPro" id="IPR003918">
    <property type="entry name" value="NADH_UbQ_OxRdtase"/>
</dbReference>
<feature type="domain" description="NADH:quinone oxidoreductase/Mrp antiporter transmembrane" evidence="9">
    <location>
        <begin position="117"/>
        <end position="409"/>
    </location>
</feature>
<sequence>MAAPLIVFARRSLASWLIALLATAITFGIAASLLAQTLSEGTLVYAMGSWEAPLGIEYRIDAAGAFVAVIVAAMGLIVMPYSRVGIAAEVRSEEHYLYYALMMLCLAGLLGILVTGDAFNVFVFLEVSSLATYVLIAMGRDRRALVAAYQYLLMGTIGATLYVVGVGLLYLETGTLNLADMATRLVDVGDSRGVLAALAFITVGISLKIALFPLHLWLPNAYAYAPSPVSAFLAATATKVSIYVLMRYFFTIFGATEVFDARATGAILLGLSLAAMFIPAVVAIFQHDMKRLLAYSSVSQIGYITLGISLDSVEGLMASAMHLFNHALTKGGLFLVLGGVVLRCGGAGFDRLAGLGHTMPVAAFAMVVGGLSLIGVPGTAGFISKWYLVSAAMHEGQWWLVGAVLASSLLAVIYVWRFVEVAYFRAPPADHPAPGEAPLSMQLPALAMIAACVYFGIDATWSSEVSMRVAEVLMYNPGVGQ</sequence>
<protein>
    <submittedName>
        <fullName evidence="10">Monovalent cation/H+ antiporter subunit D family protein</fullName>
    </submittedName>
</protein>
<feature type="transmembrane region" description="Helical" evidence="8">
    <location>
        <begin position="361"/>
        <end position="384"/>
    </location>
</feature>
<feature type="transmembrane region" description="Helical" evidence="8">
    <location>
        <begin position="121"/>
        <end position="139"/>
    </location>
</feature>
<comment type="subcellular location">
    <subcellularLocation>
        <location evidence="1">Cell membrane</location>
        <topology evidence="1">Multi-pass membrane protein</topology>
    </subcellularLocation>
    <subcellularLocation>
        <location evidence="7">Membrane</location>
        <topology evidence="7">Multi-pass membrane protein</topology>
    </subcellularLocation>
</comment>
<evidence type="ECO:0000256" key="8">
    <source>
        <dbReference type="SAM" id="Phobius"/>
    </source>
</evidence>
<evidence type="ECO:0000256" key="2">
    <source>
        <dbReference type="ARBA" id="ARBA00005346"/>
    </source>
</evidence>
<dbReference type="Pfam" id="PF00361">
    <property type="entry name" value="Proton_antipo_M"/>
    <property type="match status" value="1"/>
</dbReference>
<dbReference type="AlphaFoldDB" id="A0A557QGK2"/>
<dbReference type="GO" id="GO:0008137">
    <property type="term" value="F:NADH dehydrogenase (ubiquinone) activity"/>
    <property type="evidence" value="ECO:0007669"/>
    <property type="project" value="InterPro"/>
</dbReference>
<keyword evidence="4 7" id="KW-0812">Transmembrane</keyword>
<dbReference type="PANTHER" id="PTHR42703">
    <property type="entry name" value="NADH DEHYDROGENASE"/>
    <property type="match status" value="1"/>
</dbReference>
<dbReference type="GO" id="GO:0005886">
    <property type="term" value="C:plasma membrane"/>
    <property type="evidence" value="ECO:0007669"/>
    <property type="project" value="UniProtKB-SubCell"/>
</dbReference>
<accession>A0A557QGK2</accession>
<evidence type="ECO:0000256" key="5">
    <source>
        <dbReference type="ARBA" id="ARBA00022989"/>
    </source>
</evidence>
<evidence type="ECO:0000256" key="7">
    <source>
        <dbReference type="RuleBase" id="RU000320"/>
    </source>
</evidence>
<comment type="similarity">
    <text evidence="2">Belongs to the CPA3 antiporters (TC 2.A.63) subunit D family.</text>
</comment>
<dbReference type="PANTHER" id="PTHR42703:SF1">
    <property type="entry name" value="NA(+)_H(+) ANTIPORTER SUBUNIT D1"/>
    <property type="match status" value="1"/>
</dbReference>
<keyword evidence="11" id="KW-1185">Reference proteome</keyword>
<dbReference type="PRINTS" id="PR01437">
    <property type="entry name" value="NUOXDRDTASE4"/>
</dbReference>
<feature type="transmembrane region" description="Helical" evidence="8">
    <location>
        <begin position="151"/>
        <end position="171"/>
    </location>
</feature>
<feature type="transmembrane region" description="Helical" evidence="8">
    <location>
        <begin position="330"/>
        <end position="349"/>
    </location>
</feature>
<dbReference type="Proteomes" id="UP000319502">
    <property type="component" value="Unassembled WGS sequence"/>
</dbReference>
<organism evidence="10 11">
    <name type="scientific">Denitromonas halophila</name>
    <dbReference type="NCBI Taxonomy" id="1629404"/>
    <lineage>
        <taxon>Bacteria</taxon>
        <taxon>Pseudomonadati</taxon>
        <taxon>Pseudomonadota</taxon>
        <taxon>Betaproteobacteria</taxon>
        <taxon>Rhodocyclales</taxon>
        <taxon>Zoogloeaceae</taxon>
        <taxon>Denitromonas</taxon>
    </lineage>
</organism>
<keyword evidence="6 8" id="KW-0472">Membrane</keyword>
<proteinExistence type="inferred from homology"/>
<feature type="transmembrane region" description="Helical" evidence="8">
    <location>
        <begin position="396"/>
        <end position="416"/>
    </location>
</feature>
<feature type="transmembrane region" description="Helical" evidence="8">
    <location>
        <begin position="292"/>
        <end position="310"/>
    </location>
</feature>
<evidence type="ECO:0000256" key="1">
    <source>
        <dbReference type="ARBA" id="ARBA00004651"/>
    </source>
</evidence>